<sequence>MGPGDVGKCLPGPGEPALRYRGPWDERERSRSHTSNMEWARKAFKDNPFGRIGDPYDDVSPIFVFLASDDSHWMTGQNLHADGGVWISA</sequence>
<feature type="compositionally biased region" description="Basic and acidic residues" evidence="1">
    <location>
        <begin position="22"/>
        <end position="31"/>
    </location>
</feature>
<reference evidence="2 3" key="1">
    <citation type="journal article" date="2016" name="Genome Announc.">
        <title>Draft Genome Sequences of Five Rapidly Growing Mycobacterium Species, M. thermoresistibile, M. fortuitum subsp. acetamidolyticum, M. canariasense, M. brisbanense, and M. novocastrense.</title>
        <authorList>
            <person name="Katahira K."/>
            <person name="Ogura Y."/>
            <person name="Gotoh Y."/>
            <person name="Hayashi T."/>
        </authorList>
    </citation>
    <scope>NUCLEOTIDE SEQUENCE [LARGE SCALE GENOMIC DNA]</scope>
    <source>
        <strain evidence="2 3">JCM6368</strain>
    </source>
</reference>
<accession>A0A117ICU3</accession>
<evidence type="ECO:0000313" key="2">
    <source>
        <dbReference type="EMBL" id="GAT00066.1"/>
    </source>
</evidence>
<comment type="caution">
    <text evidence="2">The sequence shown here is derived from an EMBL/GenBank/DDBJ whole genome shotgun (WGS) entry which is preliminary data.</text>
</comment>
<dbReference type="EMBL" id="BCSZ01000002">
    <property type="protein sequence ID" value="GAT00066.1"/>
    <property type="molecule type" value="Genomic_DNA"/>
</dbReference>
<proteinExistence type="predicted"/>
<protein>
    <submittedName>
        <fullName evidence="2">Dehydrogenase</fullName>
    </submittedName>
</protein>
<reference evidence="3" key="2">
    <citation type="submission" date="2016-02" db="EMBL/GenBank/DDBJ databases">
        <title>Draft genome sequence of five rapidly growing Mycobacterium species.</title>
        <authorList>
            <person name="Katahira K."/>
            <person name="Gotou Y."/>
            <person name="Iida K."/>
            <person name="Ogura Y."/>
            <person name="Hayashi T."/>
        </authorList>
    </citation>
    <scope>NUCLEOTIDE SEQUENCE [LARGE SCALE GENOMIC DNA]</scope>
    <source>
        <strain evidence="3">JCM6368</strain>
    </source>
</reference>
<dbReference type="InterPro" id="IPR002347">
    <property type="entry name" value="SDR_fam"/>
</dbReference>
<name>A0A117ICU3_MYCFO</name>
<dbReference type="Gene3D" id="3.40.50.720">
    <property type="entry name" value="NAD(P)-binding Rossmann-like Domain"/>
    <property type="match status" value="1"/>
</dbReference>
<dbReference type="Pfam" id="PF13561">
    <property type="entry name" value="adh_short_C2"/>
    <property type="match status" value="1"/>
</dbReference>
<organism evidence="2 3">
    <name type="scientific">Mycolicibacterium fortuitum subsp. acetamidolyticum</name>
    <dbReference type="NCBI Taxonomy" id="144550"/>
    <lineage>
        <taxon>Bacteria</taxon>
        <taxon>Bacillati</taxon>
        <taxon>Actinomycetota</taxon>
        <taxon>Actinomycetes</taxon>
        <taxon>Mycobacteriales</taxon>
        <taxon>Mycobacteriaceae</taxon>
        <taxon>Mycolicibacterium</taxon>
    </lineage>
</organism>
<dbReference type="AlphaFoldDB" id="A0A117ICU3"/>
<dbReference type="SUPFAM" id="SSF51735">
    <property type="entry name" value="NAD(P)-binding Rossmann-fold domains"/>
    <property type="match status" value="1"/>
</dbReference>
<dbReference type="InterPro" id="IPR036291">
    <property type="entry name" value="NAD(P)-bd_dom_sf"/>
</dbReference>
<gene>
    <name evidence="2" type="ORF">RMCFA_0180</name>
</gene>
<dbReference type="Proteomes" id="UP000069705">
    <property type="component" value="Unassembled WGS sequence"/>
</dbReference>
<evidence type="ECO:0000313" key="3">
    <source>
        <dbReference type="Proteomes" id="UP000069705"/>
    </source>
</evidence>
<feature type="region of interest" description="Disordered" evidence="1">
    <location>
        <begin position="1"/>
        <end position="36"/>
    </location>
</feature>
<evidence type="ECO:0000256" key="1">
    <source>
        <dbReference type="SAM" id="MobiDB-lite"/>
    </source>
</evidence>